<dbReference type="GO" id="GO:0005737">
    <property type="term" value="C:cytoplasm"/>
    <property type="evidence" value="ECO:0007669"/>
    <property type="project" value="TreeGrafter"/>
</dbReference>
<dbReference type="GO" id="GO:0005634">
    <property type="term" value="C:nucleus"/>
    <property type="evidence" value="ECO:0007669"/>
    <property type="project" value="UniProtKB-SubCell"/>
</dbReference>
<keyword evidence="5" id="KW-0539">Nucleus</keyword>
<accession>A0A6J8DE28</accession>
<evidence type="ECO:0000256" key="3">
    <source>
        <dbReference type="ARBA" id="ARBA00022679"/>
    </source>
</evidence>
<comment type="subcellular location">
    <subcellularLocation>
        <location evidence="1">Nucleus</location>
    </subcellularLocation>
</comment>
<dbReference type="SUPFAM" id="SSF52949">
    <property type="entry name" value="Macro domain-like"/>
    <property type="match status" value="1"/>
</dbReference>
<dbReference type="GO" id="GO:0003714">
    <property type="term" value="F:transcription corepressor activity"/>
    <property type="evidence" value="ECO:0007669"/>
    <property type="project" value="TreeGrafter"/>
</dbReference>
<name>A0A6J8DE28_MYTCO</name>
<dbReference type="InterPro" id="IPR043472">
    <property type="entry name" value="Macro_dom-like"/>
</dbReference>
<feature type="domain" description="Macro" evidence="7">
    <location>
        <begin position="614"/>
        <end position="800"/>
    </location>
</feature>
<organism evidence="8 9">
    <name type="scientific">Mytilus coruscus</name>
    <name type="common">Sea mussel</name>
    <dbReference type="NCBI Taxonomy" id="42192"/>
    <lineage>
        <taxon>Eukaryota</taxon>
        <taxon>Metazoa</taxon>
        <taxon>Spiralia</taxon>
        <taxon>Lophotrochozoa</taxon>
        <taxon>Mollusca</taxon>
        <taxon>Bivalvia</taxon>
        <taxon>Autobranchia</taxon>
        <taxon>Pteriomorphia</taxon>
        <taxon>Mytilida</taxon>
        <taxon>Mytiloidea</taxon>
        <taxon>Mytilidae</taxon>
        <taxon>Mytilinae</taxon>
        <taxon>Mytilus</taxon>
    </lineage>
</organism>
<evidence type="ECO:0000256" key="4">
    <source>
        <dbReference type="ARBA" id="ARBA00023027"/>
    </source>
</evidence>
<evidence type="ECO:0000256" key="2">
    <source>
        <dbReference type="ARBA" id="ARBA00022676"/>
    </source>
</evidence>
<keyword evidence="4" id="KW-0520">NAD</keyword>
<dbReference type="EMBL" id="CACVKT020007119">
    <property type="protein sequence ID" value="CAC5405330.1"/>
    <property type="molecule type" value="Genomic_DNA"/>
</dbReference>
<feature type="compositionally biased region" description="Acidic residues" evidence="6">
    <location>
        <begin position="1"/>
        <end position="10"/>
    </location>
</feature>
<dbReference type="GO" id="GO:0010629">
    <property type="term" value="P:negative regulation of gene expression"/>
    <property type="evidence" value="ECO:0007669"/>
    <property type="project" value="TreeGrafter"/>
</dbReference>
<dbReference type="AlphaFoldDB" id="A0A6J8DE28"/>
<evidence type="ECO:0000313" key="9">
    <source>
        <dbReference type="Proteomes" id="UP000507470"/>
    </source>
</evidence>
<dbReference type="OrthoDB" id="6056918at2759"/>
<dbReference type="Proteomes" id="UP000507470">
    <property type="component" value="Unassembled WGS sequence"/>
</dbReference>
<evidence type="ECO:0000256" key="5">
    <source>
        <dbReference type="ARBA" id="ARBA00023242"/>
    </source>
</evidence>
<keyword evidence="3 8" id="KW-0808">Transferase</keyword>
<dbReference type="InterPro" id="IPR052056">
    <property type="entry name" value="Mono-ARTD/PARP"/>
</dbReference>
<sequence length="981" mass="111664">MSEDSSDSSDESYCGDYSPVEETWTPPEGTNVSISTVNTANAVTSMPEEDSILPLQLAWKKTQVVIDNGEMSEQKDLSSSLSPVKMQFLVKYHKKRLEQAFEKSEMLKFLTVSCNQNEMIHVKFKIQSFPDAFSEIESKWKDEGDKLAMYSLPNNLVSKLLFDFFNEYIKDSTVSFFQEHNQIHLVGFPSRKTVITQAVAAVERIASNNSLSVAIQFDPFILKLLKCDMSMDLLKSSLPNKTKAEFIVTKNHLWVFSNSKIIQTSLTAVVKENFVSTAFTNTTSYENISLFTSSRDFTTVVRENESKLLIYEQFPECTFVTATKSIILKLWLAEEQHYRGSHFQKISLQLQNEEYLDMSGVHETKEFTPLCSSTRKMQDSNEYEKLKDKSHDHTYEVENPRRMKWISKSGNPTRIKIKIQDAFRRIEREFKCTLSIDGIEIKRQQFAQWVHPMKDFHIVLLHGSAELLAADVICQSNKHLVCSQSADQAVSMSTETNGLPHCMVAHFSVLTQSAKHTKDKSSSIVRSIDNLLNAVDKEQLYSLVIPSNVISDNLELFAENFCTSIQSYANRATSIKTIYVCNENMNVIIKLMDKFKRGLAFLHIYDLSKMFEDPNRSVSTSVSSLKIELVQGNLEKQKTDVLVNSVGRDLDLTRGAVSIYMLQEGGDEIMSDCRRQHPTGVDYGEIVQTKPGKLQCKAIYHFSVPHWTTNANFSLQILAKAVFDCLSLASYSKYKTISFPVLGTGTLQYPWKDVSCAMVDTIRKFGRMCHDSTLEVVQIVLFPDNTKSIEMFEDCLTAHATDKVELIAKENLGSLVPDNSRNSYTECHGKRFRIFSDGSENHFKKAVKKALEMTVFERVSSLAIRLMDEIDSLTYMRQAKLIRDTTCEGDRCRYLQYIQLIILNRSAYDKLLVKHVGNKEVTKRFSFFGGELKPRFRQVCHHDVPQHSTLVISAVANTDNTLPTTIEGEIRRVLSEAVKEV</sequence>
<dbReference type="EC" id="2.4.2.30" evidence="8"/>
<dbReference type="Pfam" id="PF01661">
    <property type="entry name" value="Macro"/>
    <property type="match status" value="1"/>
</dbReference>
<gene>
    <name evidence="8" type="ORF">MCOR_39035</name>
</gene>
<dbReference type="PANTHER" id="PTHR14453">
    <property type="entry name" value="PARP/ZINC FINGER CCCH TYPE DOMAIN CONTAINING PROTEIN"/>
    <property type="match status" value="1"/>
</dbReference>
<evidence type="ECO:0000256" key="6">
    <source>
        <dbReference type="SAM" id="MobiDB-lite"/>
    </source>
</evidence>
<proteinExistence type="predicted"/>
<evidence type="ECO:0000313" key="8">
    <source>
        <dbReference type="EMBL" id="CAC5405330.1"/>
    </source>
</evidence>
<feature type="region of interest" description="Disordered" evidence="6">
    <location>
        <begin position="1"/>
        <end position="30"/>
    </location>
</feature>
<dbReference type="InterPro" id="IPR002589">
    <property type="entry name" value="Macro_dom"/>
</dbReference>
<reference evidence="8 9" key="1">
    <citation type="submission" date="2020-06" db="EMBL/GenBank/DDBJ databases">
        <authorList>
            <person name="Li R."/>
            <person name="Bekaert M."/>
        </authorList>
    </citation>
    <scope>NUCLEOTIDE SEQUENCE [LARGE SCALE GENOMIC DNA]</scope>
    <source>
        <strain evidence="9">wild</strain>
    </source>
</reference>
<keyword evidence="2 8" id="KW-0328">Glycosyltransferase</keyword>
<dbReference type="PROSITE" id="PS51154">
    <property type="entry name" value="MACRO"/>
    <property type="match status" value="1"/>
</dbReference>
<evidence type="ECO:0000256" key="1">
    <source>
        <dbReference type="ARBA" id="ARBA00004123"/>
    </source>
</evidence>
<dbReference type="Gene3D" id="3.40.220.10">
    <property type="entry name" value="Leucine Aminopeptidase, subunit E, domain 1"/>
    <property type="match status" value="1"/>
</dbReference>
<dbReference type="GO" id="GO:0003950">
    <property type="term" value="F:NAD+ poly-ADP-ribosyltransferase activity"/>
    <property type="evidence" value="ECO:0007669"/>
    <property type="project" value="UniProtKB-EC"/>
</dbReference>
<keyword evidence="9" id="KW-1185">Reference proteome</keyword>
<dbReference type="PANTHER" id="PTHR14453:SF67">
    <property type="entry name" value="POLY [ADP-RIBOSE] POLYMERASE"/>
    <property type="match status" value="1"/>
</dbReference>
<protein>
    <submittedName>
        <fullName evidence="8">PARP10_14_15</fullName>
        <ecNumber evidence="8">2.4.2.30</ecNumber>
    </submittedName>
</protein>
<dbReference type="SMART" id="SM00506">
    <property type="entry name" value="A1pp"/>
    <property type="match status" value="1"/>
</dbReference>
<evidence type="ECO:0000259" key="7">
    <source>
        <dbReference type="PROSITE" id="PS51154"/>
    </source>
</evidence>